<keyword evidence="3" id="KW-1185">Reference proteome</keyword>
<feature type="compositionally biased region" description="Polar residues" evidence="1">
    <location>
        <begin position="12"/>
        <end position="26"/>
    </location>
</feature>
<feature type="compositionally biased region" description="Basic residues" evidence="1">
    <location>
        <begin position="1"/>
        <end position="11"/>
    </location>
</feature>
<sequence length="59" mass="6585">MTKDKVRRKALTTKQSQNSQEPKNVANTEIVVSEADKIAAKLFAAKSTKASLKQPRRSR</sequence>
<evidence type="ECO:0000313" key="2">
    <source>
        <dbReference type="EMBL" id="POG65320.1"/>
    </source>
</evidence>
<gene>
    <name evidence="2" type="ORF">GLOIN_2v1781858</name>
</gene>
<evidence type="ECO:0000313" key="3">
    <source>
        <dbReference type="Proteomes" id="UP000018888"/>
    </source>
</evidence>
<evidence type="ECO:0000256" key="1">
    <source>
        <dbReference type="SAM" id="MobiDB-lite"/>
    </source>
</evidence>
<comment type="caution">
    <text evidence="2">The sequence shown here is derived from an EMBL/GenBank/DDBJ whole genome shotgun (WGS) entry which is preliminary data.</text>
</comment>
<accession>A0A2P4PIW8</accession>
<dbReference type="EMBL" id="AUPC02000217">
    <property type="protein sequence ID" value="POG65320.1"/>
    <property type="molecule type" value="Genomic_DNA"/>
</dbReference>
<reference evidence="2 3" key="1">
    <citation type="journal article" date="2013" name="Proc. Natl. Acad. Sci. U.S.A.">
        <title>Genome of an arbuscular mycorrhizal fungus provides insight into the oldest plant symbiosis.</title>
        <authorList>
            <person name="Tisserant E."/>
            <person name="Malbreil M."/>
            <person name="Kuo A."/>
            <person name="Kohler A."/>
            <person name="Symeonidi A."/>
            <person name="Balestrini R."/>
            <person name="Charron P."/>
            <person name="Duensing N."/>
            <person name="Frei Dit Frey N."/>
            <person name="Gianinazzi-Pearson V."/>
            <person name="Gilbert L.B."/>
            <person name="Handa Y."/>
            <person name="Herr J.R."/>
            <person name="Hijri M."/>
            <person name="Koul R."/>
            <person name="Kawaguchi M."/>
            <person name="Krajinski F."/>
            <person name="Lammers P.J."/>
            <person name="Masclaux F.G."/>
            <person name="Murat C."/>
            <person name="Morin E."/>
            <person name="Ndikumana S."/>
            <person name="Pagni M."/>
            <person name="Petitpierre D."/>
            <person name="Requena N."/>
            <person name="Rosikiewicz P."/>
            <person name="Riley R."/>
            <person name="Saito K."/>
            <person name="San Clemente H."/>
            <person name="Shapiro H."/>
            <person name="van Tuinen D."/>
            <person name="Becard G."/>
            <person name="Bonfante P."/>
            <person name="Paszkowski U."/>
            <person name="Shachar-Hill Y.Y."/>
            <person name="Tuskan G.A."/>
            <person name="Young P.W."/>
            <person name="Sanders I.R."/>
            <person name="Henrissat B."/>
            <person name="Rensing S.A."/>
            <person name="Grigoriev I.V."/>
            <person name="Corradi N."/>
            <person name="Roux C."/>
            <person name="Martin F."/>
        </authorList>
    </citation>
    <scope>NUCLEOTIDE SEQUENCE [LARGE SCALE GENOMIC DNA]</scope>
    <source>
        <strain evidence="2 3">DAOM 197198</strain>
    </source>
</reference>
<dbReference type="Proteomes" id="UP000018888">
    <property type="component" value="Unassembled WGS sequence"/>
</dbReference>
<protein>
    <submittedName>
        <fullName evidence="2">Uncharacterized protein</fullName>
    </submittedName>
</protein>
<organism evidence="2 3">
    <name type="scientific">Rhizophagus irregularis (strain DAOM 181602 / DAOM 197198 / MUCL 43194)</name>
    <name type="common">Arbuscular mycorrhizal fungus</name>
    <name type="synonym">Glomus intraradices</name>
    <dbReference type="NCBI Taxonomy" id="747089"/>
    <lineage>
        <taxon>Eukaryota</taxon>
        <taxon>Fungi</taxon>
        <taxon>Fungi incertae sedis</taxon>
        <taxon>Mucoromycota</taxon>
        <taxon>Glomeromycotina</taxon>
        <taxon>Glomeromycetes</taxon>
        <taxon>Glomerales</taxon>
        <taxon>Glomeraceae</taxon>
        <taxon>Rhizophagus</taxon>
    </lineage>
</organism>
<proteinExistence type="predicted"/>
<name>A0A2P4PIW8_RHIID</name>
<reference evidence="2 3" key="2">
    <citation type="journal article" date="2018" name="New Phytol.">
        <title>High intraspecific genome diversity in the model arbuscular mycorrhizal symbiont Rhizophagus irregularis.</title>
        <authorList>
            <person name="Chen E.C.H."/>
            <person name="Morin E."/>
            <person name="Beaudet D."/>
            <person name="Noel J."/>
            <person name="Yildirir G."/>
            <person name="Ndikumana S."/>
            <person name="Charron P."/>
            <person name="St-Onge C."/>
            <person name="Giorgi J."/>
            <person name="Kruger M."/>
            <person name="Marton T."/>
            <person name="Ropars J."/>
            <person name="Grigoriev I.V."/>
            <person name="Hainaut M."/>
            <person name="Henrissat B."/>
            <person name="Roux C."/>
            <person name="Martin F."/>
            <person name="Corradi N."/>
        </authorList>
    </citation>
    <scope>NUCLEOTIDE SEQUENCE [LARGE SCALE GENOMIC DNA]</scope>
    <source>
        <strain evidence="2 3">DAOM 197198</strain>
    </source>
</reference>
<feature type="region of interest" description="Disordered" evidence="1">
    <location>
        <begin position="1"/>
        <end position="26"/>
    </location>
</feature>
<dbReference type="AlphaFoldDB" id="A0A2P4PIW8"/>